<dbReference type="Gene3D" id="1.10.1740.10">
    <property type="match status" value="1"/>
</dbReference>
<proteinExistence type="inferred from homology"/>
<dbReference type="InterPro" id="IPR039425">
    <property type="entry name" value="RNA_pol_sigma-70-like"/>
</dbReference>
<evidence type="ECO:0000256" key="4">
    <source>
        <dbReference type="ARBA" id="ARBA00023125"/>
    </source>
</evidence>
<dbReference type="PANTHER" id="PTHR43133">
    <property type="entry name" value="RNA POLYMERASE ECF-TYPE SIGMA FACTO"/>
    <property type="match status" value="1"/>
</dbReference>
<protein>
    <submittedName>
        <fullName evidence="8">Uncharacterized protein</fullName>
    </submittedName>
</protein>
<evidence type="ECO:0000313" key="8">
    <source>
        <dbReference type="EMBL" id="MPM11105.1"/>
    </source>
</evidence>
<dbReference type="Pfam" id="PF08281">
    <property type="entry name" value="Sigma70_r4_2"/>
    <property type="match status" value="1"/>
</dbReference>
<evidence type="ECO:0000259" key="6">
    <source>
        <dbReference type="Pfam" id="PF04542"/>
    </source>
</evidence>
<dbReference type="InterPro" id="IPR013249">
    <property type="entry name" value="RNA_pol_sigma70_r4_t2"/>
</dbReference>
<comment type="caution">
    <text evidence="8">The sequence shown here is derived from an EMBL/GenBank/DDBJ whole genome shotgun (WGS) entry which is preliminary data.</text>
</comment>
<dbReference type="InterPro" id="IPR007627">
    <property type="entry name" value="RNA_pol_sigma70_r2"/>
</dbReference>
<evidence type="ECO:0000259" key="7">
    <source>
        <dbReference type="Pfam" id="PF08281"/>
    </source>
</evidence>
<keyword evidence="3" id="KW-0731">Sigma factor</keyword>
<sequence length="187" mass="22052">MIPYCILIIEDDDDRAFMTELVKAYERIIYSTIRKITTNCWDVDEIYQITWVRLIDKISLLQSQGRNQRVNYLISTAHNTALNYLRDSKRPKESSYEDYMDASDYRNTDNLAELHLVKEEELAQLSRVWSKLDERSKYILEGYYILEKPMDELAQDLGIKPGSIRMALTRARKAAYGLLEEDQKTHK</sequence>
<dbReference type="InterPro" id="IPR036388">
    <property type="entry name" value="WH-like_DNA-bd_sf"/>
</dbReference>
<keyword evidence="4" id="KW-0238">DNA-binding</keyword>
<dbReference type="InterPro" id="IPR013324">
    <property type="entry name" value="RNA_pol_sigma_r3/r4-like"/>
</dbReference>
<dbReference type="SUPFAM" id="SSF88659">
    <property type="entry name" value="Sigma3 and sigma4 domains of RNA polymerase sigma factors"/>
    <property type="match status" value="1"/>
</dbReference>
<comment type="similarity">
    <text evidence="1">Belongs to the sigma-70 factor family. ECF subfamily.</text>
</comment>
<dbReference type="GO" id="GO:0006352">
    <property type="term" value="P:DNA-templated transcription initiation"/>
    <property type="evidence" value="ECO:0007669"/>
    <property type="project" value="InterPro"/>
</dbReference>
<dbReference type="GO" id="GO:0016987">
    <property type="term" value="F:sigma factor activity"/>
    <property type="evidence" value="ECO:0007669"/>
    <property type="project" value="UniProtKB-KW"/>
</dbReference>
<keyword evidence="5" id="KW-0804">Transcription</keyword>
<dbReference type="EMBL" id="VSSQ01001784">
    <property type="protein sequence ID" value="MPM11105.1"/>
    <property type="molecule type" value="Genomic_DNA"/>
</dbReference>
<evidence type="ECO:0000256" key="1">
    <source>
        <dbReference type="ARBA" id="ARBA00010641"/>
    </source>
</evidence>
<dbReference type="GO" id="GO:0003677">
    <property type="term" value="F:DNA binding"/>
    <property type="evidence" value="ECO:0007669"/>
    <property type="project" value="UniProtKB-KW"/>
</dbReference>
<dbReference type="NCBIfam" id="TIGR02937">
    <property type="entry name" value="sigma70-ECF"/>
    <property type="match status" value="1"/>
</dbReference>
<organism evidence="8">
    <name type="scientific">bioreactor metagenome</name>
    <dbReference type="NCBI Taxonomy" id="1076179"/>
    <lineage>
        <taxon>unclassified sequences</taxon>
        <taxon>metagenomes</taxon>
        <taxon>ecological metagenomes</taxon>
    </lineage>
</organism>
<dbReference type="InterPro" id="IPR013325">
    <property type="entry name" value="RNA_pol_sigma_r2"/>
</dbReference>
<dbReference type="InterPro" id="IPR014284">
    <property type="entry name" value="RNA_pol_sigma-70_dom"/>
</dbReference>
<dbReference type="PANTHER" id="PTHR43133:SF8">
    <property type="entry name" value="RNA POLYMERASE SIGMA FACTOR HI_1459-RELATED"/>
    <property type="match status" value="1"/>
</dbReference>
<gene>
    <name evidence="8" type="ORF">SDC9_57444</name>
</gene>
<feature type="domain" description="RNA polymerase sigma factor 70 region 4 type 2" evidence="7">
    <location>
        <begin position="125"/>
        <end position="174"/>
    </location>
</feature>
<keyword evidence="2" id="KW-0805">Transcription regulation</keyword>
<reference evidence="8" key="1">
    <citation type="submission" date="2019-08" db="EMBL/GenBank/DDBJ databases">
        <authorList>
            <person name="Kucharzyk K."/>
            <person name="Murdoch R.W."/>
            <person name="Higgins S."/>
            <person name="Loffler F."/>
        </authorList>
    </citation>
    <scope>NUCLEOTIDE SEQUENCE</scope>
</reference>
<dbReference type="Gene3D" id="1.10.10.10">
    <property type="entry name" value="Winged helix-like DNA-binding domain superfamily/Winged helix DNA-binding domain"/>
    <property type="match status" value="1"/>
</dbReference>
<name>A0A644X4M7_9ZZZZ</name>
<evidence type="ECO:0000256" key="2">
    <source>
        <dbReference type="ARBA" id="ARBA00023015"/>
    </source>
</evidence>
<dbReference type="Pfam" id="PF04542">
    <property type="entry name" value="Sigma70_r2"/>
    <property type="match status" value="1"/>
</dbReference>
<dbReference type="AlphaFoldDB" id="A0A644X4M7"/>
<evidence type="ECO:0000256" key="3">
    <source>
        <dbReference type="ARBA" id="ARBA00023082"/>
    </source>
</evidence>
<accession>A0A644X4M7</accession>
<feature type="domain" description="RNA polymerase sigma-70 region 2" evidence="6">
    <location>
        <begin position="21"/>
        <end position="90"/>
    </location>
</feature>
<evidence type="ECO:0000256" key="5">
    <source>
        <dbReference type="ARBA" id="ARBA00023163"/>
    </source>
</evidence>
<dbReference type="SUPFAM" id="SSF88946">
    <property type="entry name" value="Sigma2 domain of RNA polymerase sigma factors"/>
    <property type="match status" value="1"/>
</dbReference>